<evidence type="ECO:0000259" key="9">
    <source>
        <dbReference type="Pfam" id="PF00361"/>
    </source>
</evidence>
<sequence length="484" mass="51548">MNLMPLLLIIPLAWALISLLAPRLPIGLLAIVGMLIQLFASAMLWFSVHVNGPESYAIGDWMAPLGITLIADGLTATLLAMTALIAIICAFYALFYLRQYPREQRFFWPLFWFLLAALNGIWLAADLFNLYVGLELLTLAAVGMVALTADKQALAAGLRYLYAALLGSLAYLLGVALLYGAYGTLSLGQLSNMLEPNITTQVALGLMTLGLLMKSAVFPLHTWLPPAHGGALAPVSALLSALVVKASFYILARLWLQAGFDIMPVSAAQLLGLMGAGAIVWGGWQAMRQSDIKMLVAYSTVAQLGYLMLLFPLAIGVSAISATLAWQGTMFHLLSHGFAKAAMFLSVGTLVLAVGKKGLDDMAGISRQLPLSLFAFGLSAISIMGLPPSGGFNAKWLLLQSAISSGQWHWMIVLVLGGLLTAGYVFRVFRISFVDGPPTDIKPTPLPLELSALLLAVIAIGLGFVSSWPLASMSVTELLPGGSL</sequence>
<feature type="transmembrane region" description="Helical" evidence="8">
    <location>
        <begin position="202"/>
        <end position="224"/>
    </location>
</feature>
<comment type="similarity">
    <text evidence="2">Belongs to the CPA3 antiporters (TC 2.A.63) subunit D family.</text>
</comment>
<feature type="transmembrane region" description="Helical" evidence="8">
    <location>
        <begin position="304"/>
        <end position="326"/>
    </location>
</feature>
<keyword evidence="6 8" id="KW-0472">Membrane</keyword>
<feature type="transmembrane region" description="Helical" evidence="8">
    <location>
        <begin position="106"/>
        <end position="124"/>
    </location>
</feature>
<keyword evidence="11" id="KW-1185">Reference proteome</keyword>
<evidence type="ECO:0000256" key="5">
    <source>
        <dbReference type="ARBA" id="ARBA00022989"/>
    </source>
</evidence>
<evidence type="ECO:0000256" key="4">
    <source>
        <dbReference type="ARBA" id="ARBA00022692"/>
    </source>
</evidence>
<dbReference type="PRINTS" id="PR01434">
    <property type="entry name" value="NADHDHGNASE5"/>
</dbReference>
<gene>
    <name evidence="10" type="ORF">CWE09_06305</name>
</gene>
<dbReference type="InterPro" id="IPR050586">
    <property type="entry name" value="CPA3_Na-H_Antiporter_D"/>
</dbReference>
<protein>
    <submittedName>
        <fullName evidence="10">Hydrogenase 4 subunit B</fullName>
    </submittedName>
</protein>
<feature type="transmembrane region" description="Helical" evidence="8">
    <location>
        <begin position="408"/>
        <end position="429"/>
    </location>
</feature>
<evidence type="ECO:0000313" key="10">
    <source>
        <dbReference type="EMBL" id="RUO26324.1"/>
    </source>
</evidence>
<name>A0A432W8A3_9GAMM</name>
<evidence type="ECO:0000313" key="11">
    <source>
        <dbReference type="Proteomes" id="UP000288293"/>
    </source>
</evidence>
<feature type="transmembrane region" description="Helical" evidence="8">
    <location>
        <begin position="338"/>
        <end position="359"/>
    </location>
</feature>
<keyword evidence="4 7" id="KW-0812">Transmembrane</keyword>
<evidence type="ECO:0000256" key="3">
    <source>
        <dbReference type="ARBA" id="ARBA00022475"/>
    </source>
</evidence>
<dbReference type="RefSeq" id="WP_126803134.1">
    <property type="nucleotide sequence ID" value="NZ_PIPL01000001.1"/>
</dbReference>
<evidence type="ECO:0000256" key="7">
    <source>
        <dbReference type="RuleBase" id="RU000320"/>
    </source>
</evidence>
<feature type="transmembrane region" description="Helical" evidence="8">
    <location>
        <begin position="130"/>
        <end position="149"/>
    </location>
</feature>
<dbReference type="Proteomes" id="UP000288293">
    <property type="component" value="Unassembled WGS sequence"/>
</dbReference>
<dbReference type="PANTHER" id="PTHR42703:SF1">
    <property type="entry name" value="NA(+)_H(+) ANTIPORTER SUBUNIT D1"/>
    <property type="match status" value="1"/>
</dbReference>
<dbReference type="Pfam" id="PF00361">
    <property type="entry name" value="Proton_antipo_M"/>
    <property type="match status" value="1"/>
</dbReference>
<feature type="transmembrane region" description="Helical" evidence="8">
    <location>
        <begin position="450"/>
        <end position="471"/>
    </location>
</feature>
<comment type="caution">
    <text evidence="10">The sequence shown here is derived from an EMBL/GenBank/DDBJ whole genome shotgun (WGS) entry which is preliminary data.</text>
</comment>
<comment type="subcellular location">
    <subcellularLocation>
        <location evidence="1">Cell membrane</location>
        <topology evidence="1">Multi-pass membrane protein</topology>
    </subcellularLocation>
    <subcellularLocation>
        <location evidence="7">Membrane</location>
        <topology evidence="7">Multi-pass membrane protein</topology>
    </subcellularLocation>
</comment>
<feature type="transmembrane region" description="Helical" evidence="8">
    <location>
        <begin position="371"/>
        <end position="388"/>
    </location>
</feature>
<feature type="domain" description="NADH:quinone oxidoreductase/Mrp antiporter transmembrane" evidence="9">
    <location>
        <begin position="124"/>
        <end position="421"/>
    </location>
</feature>
<keyword evidence="3" id="KW-1003">Cell membrane</keyword>
<organism evidence="10 11">
    <name type="scientific">Aliidiomarina minuta</name>
    <dbReference type="NCBI Taxonomy" id="880057"/>
    <lineage>
        <taxon>Bacteria</taxon>
        <taxon>Pseudomonadati</taxon>
        <taxon>Pseudomonadota</taxon>
        <taxon>Gammaproteobacteria</taxon>
        <taxon>Alteromonadales</taxon>
        <taxon>Idiomarinaceae</taxon>
        <taxon>Aliidiomarina</taxon>
    </lineage>
</organism>
<dbReference type="OrthoDB" id="9768329at2"/>
<dbReference type="AlphaFoldDB" id="A0A432W8A3"/>
<evidence type="ECO:0000256" key="6">
    <source>
        <dbReference type="ARBA" id="ARBA00023136"/>
    </source>
</evidence>
<dbReference type="InterPro" id="IPR001750">
    <property type="entry name" value="ND/Mrp_TM"/>
</dbReference>
<evidence type="ECO:0000256" key="1">
    <source>
        <dbReference type="ARBA" id="ARBA00004651"/>
    </source>
</evidence>
<dbReference type="EMBL" id="PIPL01000001">
    <property type="protein sequence ID" value="RUO26324.1"/>
    <property type="molecule type" value="Genomic_DNA"/>
</dbReference>
<evidence type="ECO:0000256" key="8">
    <source>
        <dbReference type="SAM" id="Phobius"/>
    </source>
</evidence>
<feature type="transmembrane region" description="Helical" evidence="8">
    <location>
        <begin position="231"/>
        <end position="256"/>
    </location>
</feature>
<reference evidence="10 11" key="1">
    <citation type="journal article" date="2011" name="Front. Microbiol.">
        <title>Genomic signatures of strain selection and enhancement in Bacillus atrophaeus var. globigii, a historical biowarfare simulant.</title>
        <authorList>
            <person name="Gibbons H.S."/>
            <person name="Broomall S.M."/>
            <person name="McNew L.A."/>
            <person name="Daligault H."/>
            <person name="Chapman C."/>
            <person name="Bruce D."/>
            <person name="Karavis M."/>
            <person name="Krepps M."/>
            <person name="McGregor P.A."/>
            <person name="Hong C."/>
            <person name="Park K.H."/>
            <person name="Akmal A."/>
            <person name="Feldman A."/>
            <person name="Lin J.S."/>
            <person name="Chang W.E."/>
            <person name="Higgs B.W."/>
            <person name="Demirev P."/>
            <person name="Lindquist J."/>
            <person name="Liem A."/>
            <person name="Fochler E."/>
            <person name="Read T.D."/>
            <person name="Tapia R."/>
            <person name="Johnson S."/>
            <person name="Bishop-Lilly K.A."/>
            <person name="Detter C."/>
            <person name="Han C."/>
            <person name="Sozhamannan S."/>
            <person name="Rosenzweig C.N."/>
            <person name="Skowronski E.W."/>
        </authorList>
    </citation>
    <scope>NUCLEOTIDE SEQUENCE [LARGE SCALE GENOMIC DNA]</scope>
    <source>
        <strain evidence="10 11">MLST1</strain>
    </source>
</reference>
<feature type="transmembrane region" description="Helical" evidence="8">
    <location>
        <begin position="28"/>
        <end position="47"/>
    </location>
</feature>
<accession>A0A432W8A3</accession>
<dbReference type="PANTHER" id="PTHR42703">
    <property type="entry name" value="NADH DEHYDROGENASE"/>
    <property type="match status" value="1"/>
</dbReference>
<dbReference type="GO" id="GO:0005886">
    <property type="term" value="C:plasma membrane"/>
    <property type="evidence" value="ECO:0007669"/>
    <property type="project" value="UniProtKB-SubCell"/>
</dbReference>
<proteinExistence type="inferred from homology"/>
<keyword evidence="5 8" id="KW-1133">Transmembrane helix</keyword>
<feature type="transmembrane region" description="Helical" evidence="8">
    <location>
        <begin position="6"/>
        <end position="21"/>
    </location>
</feature>
<evidence type="ECO:0000256" key="2">
    <source>
        <dbReference type="ARBA" id="ARBA00005346"/>
    </source>
</evidence>
<feature type="transmembrane region" description="Helical" evidence="8">
    <location>
        <begin position="161"/>
        <end position="182"/>
    </location>
</feature>
<feature type="transmembrane region" description="Helical" evidence="8">
    <location>
        <begin position="262"/>
        <end position="284"/>
    </location>
</feature>
<feature type="transmembrane region" description="Helical" evidence="8">
    <location>
        <begin position="67"/>
        <end position="94"/>
    </location>
</feature>